<organism evidence="6 7">
    <name type="scientific">Penicillium cf. griseofulvum</name>
    <dbReference type="NCBI Taxonomy" id="2972120"/>
    <lineage>
        <taxon>Eukaryota</taxon>
        <taxon>Fungi</taxon>
        <taxon>Dikarya</taxon>
        <taxon>Ascomycota</taxon>
        <taxon>Pezizomycotina</taxon>
        <taxon>Eurotiomycetes</taxon>
        <taxon>Eurotiomycetidae</taxon>
        <taxon>Eurotiales</taxon>
        <taxon>Aspergillaceae</taxon>
        <taxon>Penicillium</taxon>
    </lineage>
</organism>
<evidence type="ECO:0000256" key="4">
    <source>
        <dbReference type="PIRSR" id="PIRSR001221-2"/>
    </source>
</evidence>
<keyword evidence="2" id="KW-0378">Hydrolase</keyword>
<reference evidence="6" key="2">
    <citation type="journal article" date="2023" name="IMA Fungus">
        <title>Comparative genomic study of the Penicillium genus elucidates a diverse pangenome and 15 lateral gene transfer events.</title>
        <authorList>
            <person name="Petersen C."/>
            <person name="Sorensen T."/>
            <person name="Nielsen M.R."/>
            <person name="Sondergaard T.E."/>
            <person name="Sorensen J.L."/>
            <person name="Fitzpatrick D.A."/>
            <person name="Frisvad J.C."/>
            <person name="Nielsen K.L."/>
        </authorList>
    </citation>
    <scope>NUCLEOTIDE SEQUENCE</scope>
    <source>
        <strain evidence="6">IBT 16849</strain>
    </source>
</reference>
<dbReference type="AlphaFoldDB" id="A0A9W9J4A5"/>
<dbReference type="GO" id="GO:0016787">
    <property type="term" value="F:hydrolase activity"/>
    <property type="evidence" value="ECO:0007669"/>
    <property type="project" value="UniProtKB-KW"/>
</dbReference>
<name>A0A9W9J4A5_9EURO</name>
<dbReference type="InterPro" id="IPR036928">
    <property type="entry name" value="AS_sf"/>
</dbReference>
<comment type="caution">
    <text evidence="6">The sequence shown here is derived from an EMBL/GenBank/DDBJ whole genome shotgun (WGS) entry which is preliminary data.</text>
</comment>
<dbReference type="SUPFAM" id="SSF75304">
    <property type="entry name" value="Amidase signature (AS) enzymes"/>
    <property type="match status" value="1"/>
</dbReference>
<dbReference type="PANTHER" id="PTHR46072">
    <property type="entry name" value="AMIDASE-RELATED-RELATED"/>
    <property type="match status" value="1"/>
</dbReference>
<gene>
    <name evidence="6" type="ORF">N7472_008513</name>
</gene>
<protein>
    <submittedName>
        <fullName evidence="6">Amidase</fullName>
    </submittedName>
</protein>
<sequence>MTVTQQKPSWQESVLHVQAVRDRSIEQVDPAIAALPDTHTGRVIDFPRKHLSQTEIAITESSAETLVASLATGNLTTTAVTNAFLRRAAIAQRLTNCIYELLPDRAIARAKELDDYIAKHGKPSGPLHGLPISVKAHVGLKGRDLAAGFVGCLDQVGKDDANIVKILLDAGAVVYARTTEPQGLMALETRSNITGTTTNPHNTALTPGGSSGGESALQALYGSPLGIGSDIGGSIRSPAANCGLYGLKPSTGRLPLIGCASYLLGCEAIMGTLGPISPTIGGIELFMKTIIESKPWTKDSMMLPIPWRDQEKHIHVDSKKLTVGVMWTDDVVTPAPAVTRAMKEVVERLKLVDKIEVIEWKTYQQKEALEILTRLYAPDGGKAFARNVEASGEPFTPLTAWTLRDTPGIEELSHQGLWDWTGKREMFRYAYLQEWNNVAPEMDVILCPAFPTPAPLHNTSRYWGYTSLFNLLDYPALVFPVTKVDPDRDAKDNTYTPRNEFDSWAYEHYDPVKQKDAPVSLQLVAKKFEEEKLLQAFKEIQEKISLPFVNCLV</sequence>
<dbReference type="Proteomes" id="UP001150879">
    <property type="component" value="Unassembled WGS sequence"/>
</dbReference>
<feature type="binding site" evidence="4">
    <location>
        <begin position="231"/>
        <end position="234"/>
    </location>
    <ligand>
        <name>substrate</name>
    </ligand>
</feature>
<evidence type="ECO:0000313" key="6">
    <source>
        <dbReference type="EMBL" id="KAJ5189499.1"/>
    </source>
</evidence>
<evidence type="ECO:0000313" key="7">
    <source>
        <dbReference type="Proteomes" id="UP001150879"/>
    </source>
</evidence>
<feature type="active site" description="Acyl-ester intermediate" evidence="3">
    <location>
        <position position="234"/>
    </location>
</feature>
<feature type="domain" description="Amidase" evidence="5">
    <location>
        <begin position="80"/>
        <end position="534"/>
    </location>
</feature>
<evidence type="ECO:0000256" key="1">
    <source>
        <dbReference type="ARBA" id="ARBA00009199"/>
    </source>
</evidence>
<dbReference type="InterPro" id="IPR023631">
    <property type="entry name" value="Amidase_dom"/>
</dbReference>
<feature type="binding site" evidence="4">
    <location>
        <position position="184"/>
    </location>
    <ligand>
        <name>substrate</name>
    </ligand>
</feature>
<evidence type="ECO:0000256" key="2">
    <source>
        <dbReference type="ARBA" id="ARBA00022801"/>
    </source>
</evidence>
<feature type="active site" description="Charge relay system" evidence="3">
    <location>
        <position position="210"/>
    </location>
</feature>
<dbReference type="EMBL" id="JAPQKP010000005">
    <property type="protein sequence ID" value="KAJ5189499.1"/>
    <property type="molecule type" value="Genomic_DNA"/>
</dbReference>
<accession>A0A9W9J4A5</accession>
<feature type="binding site" evidence="4">
    <location>
        <position position="210"/>
    </location>
    <ligand>
        <name>substrate</name>
    </ligand>
</feature>
<proteinExistence type="inferred from homology"/>
<dbReference type="OrthoDB" id="6428749at2759"/>
<dbReference type="PANTHER" id="PTHR46072:SF4">
    <property type="entry name" value="AMIDASE C550.07-RELATED"/>
    <property type="match status" value="1"/>
</dbReference>
<reference evidence="6" key="1">
    <citation type="submission" date="2022-11" db="EMBL/GenBank/DDBJ databases">
        <authorList>
            <person name="Petersen C."/>
        </authorList>
    </citation>
    <scope>NUCLEOTIDE SEQUENCE</scope>
    <source>
        <strain evidence="6">IBT 16849</strain>
    </source>
</reference>
<evidence type="ECO:0000256" key="3">
    <source>
        <dbReference type="PIRSR" id="PIRSR001221-1"/>
    </source>
</evidence>
<dbReference type="Pfam" id="PF01425">
    <property type="entry name" value="Amidase"/>
    <property type="match status" value="1"/>
</dbReference>
<keyword evidence="7" id="KW-1185">Reference proteome</keyword>
<feature type="active site" description="Charge relay system" evidence="3">
    <location>
        <position position="135"/>
    </location>
</feature>
<evidence type="ECO:0000259" key="5">
    <source>
        <dbReference type="Pfam" id="PF01425"/>
    </source>
</evidence>
<comment type="similarity">
    <text evidence="1">Belongs to the amidase family.</text>
</comment>
<dbReference type="Gene3D" id="3.90.1300.10">
    <property type="entry name" value="Amidase signature (AS) domain"/>
    <property type="match status" value="1"/>
</dbReference>
<dbReference type="PIRSF" id="PIRSF001221">
    <property type="entry name" value="Amidase_fungi"/>
    <property type="match status" value="1"/>
</dbReference>